<evidence type="ECO:0000313" key="4">
    <source>
        <dbReference type="Proteomes" id="UP000017973"/>
    </source>
</evidence>
<accession>V6M315</accession>
<keyword evidence="2" id="KW-0812">Transmembrane</keyword>
<sequence length="480" mass="51325">MNCQAFRNAWIHDTDNDDLFLHIETCEACIAWIETQMASDEEVQFLKEVPSPPANLEERIMQAIYQASEQTAPPLAATIPLPTAPPAAQAKGNKRTKGFPSYAWVSAAAVLLAVGVVGYQQLSVPEQFQTASEPINNQAGSNAQIAMNSPQASPAAETAPENTETQASGSSEPQQQVQETIEAYGDQPPEAAASVEIAAAPPVQEKQAEAPAAAKNGLEASIAMADPARSTPKESRGLMARNGTPKPVSDPVVKKETAPTESETGTAQKEDRQATMDHADMSLAATAFVHEPVYARTVDPEADMSMMMEADTGTAKSALVGPPLPAAESSPITLSTFNDVETAVQASDMPVPVLAKVPDGFAMSGISIRYETETSQHVALLLADYQRDQDWIKIEVVRNKDGKRSLSIPGTFTATHLFSVNNEQAIGVSFEKQPKQESTAQHAVHFNASAGEQSLYVVLTANGISLDELMELSKEITWKP</sequence>
<proteinExistence type="predicted"/>
<protein>
    <submittedName>
        <fullName evidence="3">Uncharacterized protein</fullName>
    </submittedName>
</protein>
<comment type="caution">
    <text evidence="3">The sequence shown here is derived from an EMBL/GenBank/DDBJ whole genome shotgun (WGS) entry which is preliminary data.</text>
</comment>
<evidence type="ECO:0000256" key="1">
    <source>
        <dbReference type="SAM" id="MobiDB-lite"/>
    </source>
</evidence>
<name>V6M315_9BACL</name>
<dbReference type="AlphaFoldDB" id="V6M315"/>
<evidence type="ECO:0000256" key="2">
    <source>
        <dbReference type="SAM" id="Phobius"/>
    </source>
</evidence>
<keyword evidence="2" id="KW-0472">Membrane</keyword>
<dbReference type="STRING" id="1408254.T458_19065"/>
<reference evidence="3 4" key="1">
    <citation type="journal article" date="2014" name="Genome Announc.">
        <title>Draft Genome Sequence of Brevibacillus panacihumi Strain W25, a Halotolerant Hydrocarbon-Degrading Bacterium.</title>
        <authorList>
            <person name="Wang X."/>
            <person name="Jin D."/>
            <person name="Zhou L."/>
            <person name="Wu L."/>
            <person name="An W."/>
            <person name="Chen Y."/>
            <person name="Zhao L."/>
        </authorList>
    </citation>
    <scope>NUCLEOTIDE SEQUENCE [LARGE SCALE GENOMIC DNA]</scope>
    <source>
        <strain evidence="3 4">W25</strain>
    </source>
</reference>
<dbReference type="RefSeq" id="WP_023557649.1">
    <property type="nucleotide sequence ID" value="NZ_KI629785.1"/>
</dbReference>
<feature type="region of interest" description="Disordered" evidence="1">
    <location>
        <begin position="146"/>
        <end position="178"/>
    </location>
</feature>
<keyword evidence="4" id="KW-1185">Reference proteome</keyword>
<dbReference type="OrthoDB" id="2476144at2"/>
<keyword evidence="2" id="KW-1133">Transmembrane helix</keyword>
<dbReference type="EMBL" id="AYJU01000017">
    <property type="protein sequence ID" value="EST53011.1"/>
    <property type="molecule type" value="Genomic_DNA"/>
</dbReference>
<dbReference type="HOGENOM" id="CLU_586189_0_0_9"/>
<dbReference type="PATRIC" id="fig|1408254.3.peg.3750"/>
<organism evidence="3 4">
    <name type="scientific">Brevibacillus panacihumi W25</name>
    <dbReference type="NCBI Taxonomy" id="1408254"/>
    <lineage>
        <taxon>Bacteria</taxon>
        <taxon>Bacillati</taxon>
        <taxon>Bacillota</taxon>
        <taxon>Bacilli</taxon>
        <taxon>Bacillales</taxon>
        <taxon>Paenibacillaceae</taxon>
        <taxon>Brevibacillus</taxon>
    </lineage>
</organism>
<evidence type="ECO:0000313" key="3">
    <source>
        <dbReference type="EMBL" id="EST53011.1"/>
    </source>
</evidence>
<feature type="transmembrane region" description="Helical" evidence="2">
    <location>
        <begin position="101"/>
        <end position="119"/>
    </location>
</feature>
<gene>
    <name evidence="3" type="ORF">T458_19065</name>
</gene>
<feature type="region of interest" description="Disordered" evidence="1">
    <location>
        <begin position="220"/>
        <end position="273"/>
    </location>
</feature>
<feature type="compositionally biased region" description="Polar residues" evidence="1">
    <location>
        <begin position="160"/>
        <end position="178"/>
    </location>
</feature>
<dbReference type="Proteomes" id="UP000017973">
    <property type="component" value="Unassembled WGS sequence"/>
</dbReference>